<gene>
    <name evidence="7" type="primary">AUGUSTUS-3.0.2_08587</name>
    <name evidence="7" type="ORF">TcasGA2_TC008587</name>
</gene>
<dbReference type="InterPro" id="IPR022894">
    <property type="entry name" value="Oligoribonuclease"/>
</dbReference>
<dbReference type="InParanoid" id="D7EID1"/>
<dbReference type="OMA" id="AFFHYRN"/>
<dbReference type="CDD" id="cd06135">
    <property type="entry name" value="Orn"/>
    <property type="match status" value="1"/>
</dbReference>
<reference evidence="7 8" key="2">
    <citation type="journal article" date="2010" name="Nucleic Acids Res.">
        <title>BeetleBase in 2010: revisions to provide comprehensive genomic information for Tribolium castaneum.</title>
        <authorList>
            <person name="Kim H.S."/>
            <person name="Murphy T."/>
            <person name="Xia J."/>
            <person name="Caragea D."/>
            <person name="Park Y."/>
            <person name="Beeman R.W."/>
            <person name="Lorenzen M.D."/>
            <person name="Butcher S."/>
            <person name="Manak J.R."/>
            <person name="Brown S.J."/>
        </authorList>
    </citation>
    <scope>GENOME REANNOTATION</scope>
    <source>
        <strain evidence="7 8">Georgia GA2</strain>
    </source>
</reference>
<sequence>MIRSMANKMKFLVKNNPTPTVNGYSSVKNAPHFDLGVNRVVWVDMEMTGLDVATDKIMEVACIITDGDLNIIAEGPDLIIHHPQNILDKMNEWCKTHHSKSGLSEACLKSKISVEEAQDKLMDFVAEYVTEKVSPLAGNSVYMDRLFLRKYMPRLHEYLHYRIIDVSTVKELCRRWNPDVYKEAPKKAFSHRALSDIKESIEELKYYKSRFFKIG</sequence>
<dbReference type="SUPFAM" id="SSF53098">
    <property type="entry name" value="Ribonuclease H-like"/>
    <property type="match status" value="1"/>
</dbReference>
<dbReference type="PANTHER" id="PTHR11046">
    <property type="entry name" value="OLIGORIBONUCLEASE, MITOCHONDRIAL"/>
    <property type="match status" value="1"/>
</dbReference>
<name>D7EID1_TRICA</name>
<dbReference type="Gene3D" id="3.30.420.10">
    <property type="entry name" value="Ribonuclease H-like superfamily/Ribonuclease H"/>
    <property type="match status" value="1"/>
</dbReference>
<accession>D7EID1</accession>
<evidence type="ECO:0000313" key="7">
    <source>
        <dbReference type="EMBL" id="EFA11808.2"/>
    </source>
</evidence>
<evidence type="ECO:0000256" key="1">
    <source>
        <dbReference type="ARBA" id="ARBA00009921"/>
    </source>
</evidence>
<protein>
    <recommendedName>
        <fullName evidence="5">Probable oligoribonuclease</fullName>
    </recommendedName>
</protein>
<dbReference type="OrthoDB" id="270189at2759"/>
<reference evidence="7 8" key="1">
    <citation type="journal article" date="2008" name="Nature">
        <title>The genome of the model beetle and pest Tribolium castaneum.</title>
        <authorList>
            <consortium name="Tribolium Genome Sequencing Consortium"/>
            <person name="Richards S."/>
            <person name="Gibbs R.A."/>
            <person name="Weinstock G.M."/>
            <person name="Brown S.J."/>
            <person name="Denell R."/>
            <person name="Beeman R.W."/>
            <person name="Gibbs R."/>
            <person name="Beeman R.W."/>
            <person name="Brown S.J."/>
            <person name="Bucher G."/>
            <person name="Friedrich M."/>
            <person name="Grimmelikhuijzen C.J."/>
            <person name="Klingler M."/>
            <person name="Lorenzen M."/>
            <person name="Richards S."/>
            <person name="Roth S."/>
            <person name="Schroder R."/>
            <person name="Tautz D."/>
            <person name="Zdobnov E.M."/>
            <person name="Muzny D."/>
            <person name="Gibbs R.A."/>
            <person name="Weinstock G.M."/>
            <person name="Attaway T."/>
            <person name="Bell S."/>
            <person name="Buhay C.J."/>
            <person name="Chandrabose M.N."/>
            <person name="Chavez D."/>
            <person name="Clerk-Blankenburg K.P."/>
            <person name="Cree A."/>
            <person name="Dao M."/>
            <person name="Davis C."/>
            <person name="Chacko J."/>
            <person name="Dinh H."/>
            <person name="Dugan-Rocha S."/>
            <person name="Fowler G."/>
            <person name="Garner T.T."/>
            <person name="Garnes J."/>
            <person name="Gnirke A."/>
            <person name="Hawes A."/>
            <person name="Hernandez J."/>
            <person name="Hines S."/>
            <person name="Holder M."/>
            <person name="Hume J."/>
            <person name="Jhangiani S.N."/>
            <person name="Joshi V."/>
            <person name="Khan Z.M."/>
            <person name="Jackson L."/>
            <person name="Kovar C."/>
            <person name="Kowis A."/>
            <person name="Lee S."/>
            <person name="Lewis L.R."/>
            <person name="Margolis J."/>
            <person name="Morgan M."/>
            <person name="Nazareth L.V."/>
            <person name="Nguyen N."/>
            <person name="Okwuonu G."/>
            <person name="Parker D."/>
            <person name="Richards S."/>
            <person name="Ruiz S.J."/>
            <person name="Santibanez J."/>
            <person name="Savard J."/>
            <person name="Scherer S.E."/>
            <person name="Schneider B."/>
            <person name="Sodergren E."/>
            <person name="Tautz D."/>
            <person name="Vattahil S."/>
            <person name="Villasana D."/>
            <person name="White C.S."/>
            <person name="Wright R."/>
            <person name="Park Y."/>
            <person name="Beeman R.W."/>
            <person name="Lord J."/>
            <person name="Oppert B."/>
            <person name="Lorenzen M."/>
            <person name="Brown S."/>
            <person name="Wang L."/>
            <person name="Savard J."/>
            <person name="Tautz D."/>
            <person name="Richards S."/>
            <person name="Weinstock G."/>
            <person name="Gibbs R.A."/>
            <person name="Liu Y."/>
            <person name="Worley K."/>
            <person name="Weinstock G."/>
            <person name="Elsik C.G."/>
            <person name="Reese J.T."/>
            <person name="Elhaik E."/>
            <person name="Landan G."/>
            <person name="Graur D."/>
            <person name="Arensburger P."/>
            <person name="Atkinson P."/>
            <person name="Beeman R.W."/>
            <person name="Beidler J."/>
            <person name="Brown S.J."/>
            <person name="Demuth J.P."/>
            <person name="Drury D.W."/>
            <person name="Du Y.Z."/>
            <person name="Fujiwara H."/>
            <person name="Lorenzen M."/>
            <person name="Maselli V."/>
            <person name="Osanai M."/>
            <person name="Park Y."/>
            <person name="Robertson H.M."/>
            <person name="Tu Z."/>
            <person name="Wang J.J."/>
            <person name="Wang S."/>
            <person name="Richards S."/>
            <person name="Song H."/>
            <person name="Zhang L."/>
            <person name="Sodergren E."/>
            <person name="Werner D."/>
            <person name="Stanke M."/>
            <person name="Morgenstern B."/>
            <person name="Solovyev V."/>
            <person name="Kosarev P."/>
            <person name="Brown G."/>
            <person name="Chen H.C."/>
            <person name="Ermolaeva O."/>
            <person name="Hlavina W."/>
            <person name="Kapustin Y."/>
            <person name="Kiryutin B."/>
            <person name="Kitts P."/>
            <person name="Maglott D."/>
            <person name="Pruitt K."/>
            <person name="Sapojnikov V."/>
            <person name="Souvorov A."/>
            <person name="Mackey A.J."/>
            <person name="Waterhouse R.M."/>
            <person name="Wyder S."/>
            <person name="Zdobnov E.M."/>
            <person name="Zdobnov E.M."/>
            <person name="Wyder S."/>
            <person name="Kriventseva E.V."/>
            <person name="Kadowaki T."/>
            <person name="Bork P."/>
            <person name="Aranda M."/>
            <person name="Bao R."/>
            <person name="Beermann A."/>
            <person name="Berns N."/>
            <person name="Bolognesi R."/>
            <person name="Bonneton F."/>
            <person name="Bopp D."/>
            <person name="Brown S.J."/>
            <person name="Bucher G."/>
            <person name="Butts T."/>
            <person name="Chaumot A."/>
            <person name="Denell R.E."/>
            <person name="Ferrier D.E."/>
            <person name="Friedrich M."/>
            <person name="Gordon C.M."/>
            <person name="Jindra M."/>
            <person name="Klingler M."/>
            <person name="Lan Q."/>
            <person name="Lattorff H.M."/>
            <person name="Laudet V."/>
            <person name="von Levetsow C."/>
            <person name="Liu Z."/>
            <person name="Lutz R."/>
            <person name="Lynch J.A."/>
            <person name="da Fonseca R.N."/>
            <person name="Posnien N."/>
            <person name="Reuter R."/>
            <person name="Roth S."/>
            <person name="Savard J."/>
            <person name="Schinko J.B."/>
            <person name="Schmitt C."/>
            <person name="Schoppmeier M."/>
            <person name="Schroder R."/>
            <person name="Shippy T.D."/>
            <person name="Simonnet F."/>
            <person name="Marques-Souza H."/>
            <person name="Tautz D."/>
            <person name="Tomoyasu Y."/>
            <person name="Trauner J."/>
            <person name="Van der Zee M."/>
            <person name="Vervoort M."/>
            <person name="Wittkopp N."/>
            <person name="Wimmer E.A."/>
            <person name="Yang X."/>
            <person name="Jones A.K."/>
            <person name="Sattelle D.B."/>
            <person name="Ebert P.R."/>
            <person name="Nelson D."/>
            <person name="Scott J.G."/>
            <person name="Beeman R.W."/>
            <person name="Muthukrishnan S."/>
            <person name="Kramer K.J."/>
            <person name="Arakane Y."/>
            <person name="Beeman R.W."/>
            <person name="Zhu Q."/>
            <person name="Hogenkamp D."/>
            <person name="Dixit R."/>
            <person name="Oppert B."/>
            <person name="Jiang H."/>
            <person name="Zou Z."/>
            <person name="Marshall J."/>
            <person name="Elpidina E."/>
            <person name="Vinokurov K."/>
            <person name="Oppert C."/>
            <person name="Zou Z."/>
            <person name="Evans J."/>
            <person name="Lu Z."/>
            <person name="Zhao P."/>
            <person name="Sumathipala N."/>
            <person name="Altincicek B."/>
            <person name="Vilcinskas A."/>
            <person name="Williams M."/>
            <person name="Hultmark D."/>
            <person name="Hetru C."/>
            <person name="Jiang H."/>
            <person name="Grimmelikhuijzen C.J."/>
            <person name="Hauser F."/>
            <person name="Cazzamali G."/>
            <person name="Williamson M."/>
            <person name="Park Y."/>
            <person name="Li B."/>
            <person name="Tanaka Y."/>
            <person name="Predel R."/>
            <person name="Neupert S."/>
            <person name="Schachtner J."/>
            <person name="Verleyen P."/>
            <person name="Raible F."/>
            <person name="Bork P."/>
            <person name="Friedrich M."/>
            <person name="Walden K.K."/>
            <person name="Robertson H.M."/>
            <person name="Angeli S."/>
            <person name="Foret S."/>
            <person name="Bucher G."/>
            <person name="Schuetz S."/>
            <person name="Maleszka R."/>
            <person name="Wimmer E.A."/>
            <person name="Beeman R.W."/>
            <person name="Lorenzen M."/>
            <person name="Tomoyasu Y."/>
            <person name="Miller S.C."/>
            <person name="Grossmann D."/>
            <person name="Bucher G."/>
        </authorList>
    </citation>
    <scope>NUCLEOTIDE SEQUENCE [LARGE SCALE GENOMIC DNA]</scope>
    <source>
        <strain evidence="7 8">Georgia GA2</strain>
    </source>
</reference>
<dbReference type="STRING" id="7070.D7EID1"/>
<organism evidence="7 8">
    <name type="scientific">Tribolium castaneum</name>
    <name type="common">Red flour beetle</name>
    <dbReference type="NCBI Taxonomy" id="7070"/>
    <lineage>
        <taxon>Eukaryota</taxon>
        <taxon>Metazoa</taxon>
        <taxon>Ecdysozoa</taxon>
        <taxon>Arthropoda</taxon>
        <taxon>Hexapoda</taxon>
        <taxon>Insecta</taxon>
        <taxon>Pterygota</taxon>
        <taxon>Neoptera</taxon>
        <taxon>Endopterygota</taxon>
        <taxon>Coleoptera</taxon>
        <taxon>Polyphaga</taxon>
        <taxon>Cucujiformia</taxon>
        <taxon>Tenebrionidae</taxon>
        <taxon>Tenebrionidae incertae sedis</taxon>
        <taxon>Tribolium</taxon>
    </lineage>
</organism>
<evidence type="ECO:0000256" key="2">
    <source>
        <dbReference type="ARBA" id="ARBA00022722"/>
    </source>
</evidence>
<dbReference type="NCBIfam" id="NF003765">
    <property type="entry name" value="PRK05359.1"/>
    <property type="match status" value="1"/>
</dbReference>
<feature type="domain" description="Exonuclease" evidence="6">
    <location>
        <begin position="39"/>
        <end position="213"/>
    </location>
</feature>
<evidence type="ECO:0000256" key="4">
    <source>
        <dbReference type="ARBA" id="ARBA00022839"/>
    </source>
</evidence>
<keyword evidence="4" id="KW-0269">Exonuclease</keyword>
<dbReference type="GO" id="GO:0003676">
    <property type="term" value="F:nucleic acid binding"/>
    <property type="evidence" value="ECO:0007669"/>
    <property type="project" value="InterPro"/>
</dbReference>
<dbReference type="FunCoup" id="D7EID1">
    <property type="interactions" value="1840"/>
</dbReference>
<dbReference type="InterPro" id="IPR013520">
    <property type="entry name" value="Ribonucl_H"/>
</dbReference>
<dbReference type="SMART" id="SM00479">
    <property type="entry name" value="EXOIII"/>
    <property type="match status" value="1"/>
</dbReference>
<dbReference type="HAMAP" id="MF_00045">
    <property type="entry name" value="Oligoribonuclease"/>
    <property type="match status" value="1"/>
</dbReference>
<dbReference type="eggNOG" id="KOG3242">
    <property type="taxonomic scope" value="Eukaryota"/>
</dbReference>
<dbReference type="EMBL" id="KQ971310">
    <property type="protein sequence ID" value="EFA11808.2"/>
    <property type="molecule type" value="Genomic_DNA"/>
</dbReference>
<comment type="similarity">
    <text evidence="1">Belongs to the oligoribonuclease family.</text>
</comment>
<evidence type="ECO:0000256" key="3">
    <source>
        <dbReference type="ARBA" id="ARBA00022801"/>
    </source>
</evidence>
<keyword evidence="3" id="KW-0378">Hydrolase</keyword>
<keyword evidence="8" id="KW-1185">Reference proteome</keyword>
<dbReference type="Proteomes" id="UP000007266">
    <property type="component" value="Linkage group 2"/>
</dbReference>
<dbReference type="FunFam" id="3.30.420.10:FF:000003">
    <property type="entry name" value="Oligoribonuclease"/>
    <property type="match status" value="1"/>
</dbReference>
<dbReference type="AlphaFoldDB" id="D7EID1"/>
<proteinExistence type="inferred from homology"/>
<evidence type="ECO:0000259" key="6">
    <source>
        <dbReference type="SMART" id="SM00479"/>
    </source>
</evidence>
<dbReference type="Pfam" id="PF00929">
    <property type="entry name" value="RNase_T"/>
    <property type="match status" value="1"/>
</dbReference>
<dbReference type="GO" id="GO:0005739">
    <property type="term" value="C:mitochondrion"/>
    <property type="evidence" value="ECO:0000318"/>
    <property type="project" value="GO_Central"/>
</dbReference>
<dbReference type="InterPro" id="IPR036397">
    <property type="entry name" value="RNaseH_sf"/>
</dbReference>
<dbReference type="InterPro" id="IPR012337">
    <property type="entry name" value="RNaseH-like_sf"/>
</dbReference>
<dbReference type="PANTHER" id="PTHR11046:SF0">
    <property type="entry name" value="OLIGORIBONUCLEASE, MITOCHONDRIAL"/>
    <property type="match status" value="1"/>
</dbReference>
<evidence type="ECO:0000313" key="8">
    <source>
        <dbReference type="Proteomes" id="UP000007266"/>
    </source>
</evidence>
<dbReference type="GO" id="GO:0000175">
    <property type="term" value="F:3'-5'-RNA exonuclease activity"/>
    <property type="evidence" value="ECO:0000318"/>
    <property type="project" value="GO_Central"/>
</dbReference>
<dbReference type="HOGENOM" id="CLU_064761_2_0_1"/>
<keyword evidence="2" id="KW-0540">Nuclease</keyword>
<evidence type="ECO:0000256" key="5">
    <source>
        <dbReference type="ARBA" id="ARBA00072681"/>
    </source>
</evidence>